<dbReference type="PROSITE" id="PS51194">
    <property type="entry name" value="HELICASE_CTER"/>
    <property type="match status" value="1"/>
</dbReference>
<dbReference type="SMART" id="SM00490">
    <property type="entry name" value="HELICc"/>
    <property type="match status" value="1"/>
</dbReference>
<organism evidence="18 19">
    <name type="scientific">Niveibacterium microcysteis</name>
    <dbReference type="NCBI Taxonomy" id="2811415"/>
    <lineage>
        <taxon>Bacteria</taxon>
        <taxon>Pseudomonadati</taxon>
        <taxon>Pseudomonadota</taxon>
        <taxon>Betaproteobacteria</taxon>
        <taxon>Rhodocyclales</taxon>
        <taxon>Rhodocyclaceae</taxon>
        <taxon>Niveibacterium</taxon>
    </lineage>
</organism>
<keyword evidence="19" id="KW-1185">Reference proteome</keyword>
<dbReference type="PANTHER" id="PTHR47964">
    <property type="entry name" value="ATP-DEPENDENT DNA HELICASE HOMOLOG RECG, CHLOROPLASTIC"/>
    <property type="match status" value="1"/>
</dbReference>
<dbReference type="NCBIfam" id="NF008168">
    <property type="entry name" value="PRK10917.2-2"/>
    <property type="match status" value="1"/>
</dbReference>
<dbReference type="InterPro" id="IPR014001">
    <property type="entry name" value="Helicase_ATP-bd"/>
</dbReference>
<dbReference type="InterPro" id="IPR045562">
    <property type="entry name" value="RecG_dom3_C"/>
</dbReference>
<evidence type="ECO:0000256" key="11">
    <source>
        <dbReference type="ARBA" id="ARBA00023235"/>
    </source>
</evidence>
<accession>A0ABX7M606</accession>
<evidence type="ECO:0000256" key="12">
    <source>
        <dbReference type="ARBA" id="ARBA00034617"/>
    </source>
</evidence>
<evidence type="ECO:0000256" key="8">
    <source>
        <dbReference type="ARBA" id="ARBA00023125"/>
    </source>
</evidence>
<protein>
    <recommendedName>
        <fullName evidence="2 15">ATP-dependent DNA helicase RecG</fullName>
        <ecNumber evidence="13 15">5.6.2.4</ecNumber>
    </recommendedName>
</protein>
<evidence type="ECO:0000259" key="16">
    <source>
        <dbReference type="PROSITE" id="PS51192"/>
    </source>
</evidence>
<reference evidence="18 19" key="1">
    <citation type="submission" date="2021-02" db="EMBL/GenBank/DDBJ databases">
        <title>Niveibacterium changnyeongensis HC41.</title>
        <authorList>
            <person name="Kang M."/>
        </authorList>
    </citation>
    <scope>NUCLEOTIDE SEQUENCE [LARGE SCALE GENOMIC DNA]</scope>
    <source>
        <strain evidence="18 19">HC41</strain>
    </source>
</reference>
<evidence type="ECO:0000256" key="3">
    <source>
        <dbReference type="ARBA" id="ARBA00022741"/>
    </source>
</evidence>
<dbReference type="CDD" id="cd04488">
    <property type="entry name" value="RecG_wedge_OBF"/>
    <property type="match status" value="1"/>
</dbReference>
<dbReference type="RefSeq" id="WP_206253897.1">
    <property type="nucleotide sequence ID" value="NZ_CP071060.1"/>
</dbReference>
<evidence type="ECO:0000259" key="17">
    <source>
        <dbReference type="PROSITE" id="PS51194"/>
    </source>
</evidence>
<dbReference type="PROSITE" id="PS51192">
    <property type="entry name" value="HELICASE_ATP_BIND_1"/>
    <property type="match status" value="1"/>
</dbReference>
<evidence type="ECO:0000256" key="13">
    <source>
        <dbReference type="ARBA" id="ARBA00034808"/>
    </source>
</evidence>
<evidence type="ECO:0000256" key="14">
    <source>
        <dbReference type="ARBA" id="ARBA00048988"/>
    </source>
</evidence>
<dbReference type="EC" id="5.6.2.4" evidence="13 15"/>
<dbReference type="SUPFAM" id="SSF50249">
    <property type="entry name" value="Nucleic acid-binding proteins"/>
    <property type="match status" value="1"/>
</dbReference>
<dbReference type="CDD" id="cd17992">
    <property type="entry name" value="DEXHc_RecG"/>
    <property type="match status" value="1"/>
</dbReference>
<dbReference type="NCBIfam" id="TIGR00643">
    <property type="entry name" value="recG"/>
    <property type="match status" value="1"/>
</dbReference>
<keyword evidence="3 15" id="KW-0547">Nucleotide-binding</keyword>
<name>A0ABX7M606_9RHOO</name>
<dbReference type="NCBIfam" id="NF008166">
    <property type="entry name" value="PRK10917.1-4"/>
    <property type="match status" value="1"/>
</dbReference>
<dbReference type="Pfam" id="PF00271">
    <property type="entry name" value="Helicase_C"/>
    <property type="match status" value="1"/>
</dbReference>
<evidence type="ECO:0000313" key="19">
    <source>
        <dbReference type="Proteomes" id="UP000663570"/>
    </source>
</evidence>
<evidence type="ECO:0000256" key="10">
    <source>
        <dbReference type="ARBA" id="ARBA00023204"/>
    </source>
</evidence>
<evidence type="ECO:0000256" key="5">
    <source>
        <dbReference type="ARBA" id="ARBA00022801"/>
    </source>
</evidence>
<comment type="similarity">
    <text evidence="1 15">Belongs to the helicase family. RecG subfamily.</text>
</comment>
<dbReference type="PANTHER" id="PTHR47964:SF1">
    <property type="entry name" value="ATP-DEPENDENT DNA HELICASE HOMOLOG RECG, CHLOROPLASTIC"/>
    <property type="match status" value="1"/>
</dbReference>
<dbReference type="InterPro" id="IPR001650">
    <property type="entry name" value="Helicase_C-like"/>
</dbReference>
<dbReference type="InterPro" id="IPR027417">
    <property type="entry name" value="P-loop_NTPase"/>
</dbReference>
<dbReference type="Proteomes" id="UP000663570">
    <property type="component" value="Chromosome"/>
</dbReference>
<keyword evidence="8" id="KW-0238">DNA-binding</keyword>
<gene>
    <name evidence="18" type="primary">recG</name>
    <name evidence="18" type="ORF">JY500_16870</name>
</gene>
<comment type="function">
    <text evidence="15">Plays a critical role in recombination and DNA repair. Helps process Holliday junction intermediates to mature products by catalyzing branch migration. Has replication fork regression activity, unwinds stalled or blocked replication forks to make a HJ that can be resolved. Has a DNA unwinding activity characteristic of a DNA helicase with 3'-5' polarity.</text>
</comment>
<evidence type="ECO:0000256" key="15">
    <source>
        <dbReference type="RuleBase" id="RU363016"/>
    </source>
</evidence>
<feature type="domain" description="Helicase C-terminal" evidence="17">
    <location>
        <begin position="485"/>
        <end position="642"/>
    </location>
</feature>
<evidence type="ECO:0000313" key="18">
    <source>
        <dbReference type="EMBL" id="QSI76129.1"/>
    </source>
</evidence>
<evidence type="ECO:0000256" key="1">
    <source>
        <dbReference type="ARBA" id="ARBA00007504"/>
    </source>
</evidence>
<dbReference type="Pfam" id="PF00270">
    <property type="entry name" value="DEAD"/>
    <property type="match status" value="1"/>
</dbReference>
<dbReference type="InterPro" id="IPR012340">
    <property type="entry name" value="NA-bd_OB-fold"/>
</dbReference>
<dbReference type="Gene3D" id="2.40.50.140">
    <property type="entry name" value="Nucleic acid-binding proteins"/>
    <property type="match status" value="1"/>
</dbReference>
<dbReference type="Gene3D" id="3.40.50.300">
    <property type="entry name" value="P-loop containing nucleotide triphosphate hydrolases"/>
    <property type="match status" value="2"/>
</dbReference>
<evidence type="ECO:0000256" key="9">
    <source>
        <dbReference type="ARBA" id="ARBA00023172"/>
    </source>
</evidence>
<evidence type="ECO:0000256" key="2">
    <source>
        <dbReference type="ARBA" id="ARBA00017846"/>
    </source>
</evidence>
<comment type="catalytic activity">
    <reaction evidence="12 15">
        <text>Couples ATP hydrolysis with the unwinding of duplex DNA by translocating in the 3'-5' direction.</text>
        <dbReference type="EC" id="5.6.2.4"/>
    </reaction>
</comment>
<dbReference type="Pfam" id="PF17191">
    <property type="entry name" value="RecG_wedge"/>
    <property type="match status" value="1"/>
</dbReference>
<dbReference type="Pfam" id="PF19833">
    <property type="entry name" value="RecG_dom3_C"/>
    <property type="match status" value="1"/>
</dbReference>
<keyword evidence="4 15" id="KW-0227">DNA damage</keyword>
<keyword evidence="10 15" id="KW-0234">DNA repair</keyword>
<dbReference type="InterPro" id="IPR047112">
    <property type="entry name" value="RecG/Mfd"/>
</dbReference>
<dbReference type="GO" id="GO:0004386">
    <property type="term" value="F:helicase activity"/>
    <property type="evidence" value="ECO:0007669"/>
    <property type="project" value="UniProtKB-KW"/>
</dbReference>
<keyword evidence="6 15" id="KW-0347">Helicase</keyword>
<dbReference type="InterPro" id="IPR033454">
    <property type="entry name" value="RecG_wedge"/>
</dbReference>
<dbReference type="InterPro" id="IPR004609">
    <property type="entry name" value="ATP-dep_DNA_helicase_RecG"/>
</dbReference>
<keyword evidence="7 15" id="KW-0067">ATP-binding</keyword>
<dbReference type="SMART" id="SM00487">
    <property type="entry name" value="DEXDc"/>
    <property type="match status" value="1"/>
</dbReference>
<evidence type="ECO:0000256" key="4">
    <source>
        <dbReference type="ARBA" id="ARBA00022763"/>
    </source>
</evidence>
<dbReference type="EMBL" id="CP071060">
    <property type="protein sequence ID" value="QSI76129.1"/>
    <property type="molecule type" value="Genomic_DNA"/>
</dbReference>
<feature type="domain" description="Helicase ATP-binding" evidence="16">
    <location>
        <begin position="280"/>
        <end position="446"/>
    </location>
</feature>
<evidence type="ECO:0000256" key="6">
    <source>
        <dbReference type="ARBA" id="ARBA00022806"/>
    </source>
</evidence>
<keyword evidence="5 15" id="KW-0378">Hydrolase</keyword>
<proteinExistence type="inferred from homology"/>
<keyword evidence="9 15" id="KW-0233">DNA recombination</keyword>
<sequence length="707" mass="76842">MPKVQALSSTSDGFGALPKPLASRLNKLGLFREADLVLHLPLRYEDETQVSPIAGAPLGVSVQVEGVVLSCEISFRPRRQLVARIADETGELTLRFLNFYPSQQKQLAEGTRVRVFGEIRGGFFGDEMVHPRVKTVREGEALPAALTPVYPTTAGLAQSALRKLIDRAMKQVSLADLLPEGLRKSLRLPEFERSVRALHHPQPGMSIAALEDRTHPAWRRIKFEELLAQQLSLRKAYAARRARRAPVLQGSGALSGPLVASLPFALTGAQQRAVDEIARDLATPHPMQRLLQGDVGSGKTIVAALAMLQAAEAGWQAALMAPTEILAEQHFRKLAAWLTPLGIKVAWLAGSQKKKAREAALAMLASGEALLAVGTHALIEDPVAFPKLGLAVVDEQHRFGVRQRLALREKYEGSDAPLPHMLMMSATPIPRTLAMSFYADLDVSVLDELPPGRTPIVTKLVADARRDDVVARVRDACREGRQAYWVCPLIEETEGAADGGAVRGGKGRDREALQLQTAVETCERLTAELPELRVGLVHGRLKADEKAAVMDGFIRNEVQVLVATTVIEVGVDVPNASLMVIEHAERFGLAQLHQLRGRVGRGAAASACILIYSQPLSQTGRARLKVIYENTDGFVIAQEDLRLRGPGEFIGARQSGSALLRYADLEMDVDLVEAARSAAEELLARQPAAAAAILDRWHGGRSEYLKA</sequence>
<keyword evidence="11" id="KW-0413">Isomerase</keyword>
<dbReference type="InterPro" id="IPR011545">
    <property type="entry name" value="DEAD/DEAH_box_helicase_dom"/>
</dbReference>
<evidence type="ECO:0000256" key="7">
    <source>
        <dbReference type="ARBA" id="ARBA00022840"/>
    </source>
</evidence>
<dbReference type="NCBIfam" id="NF008163">
    <property type="entry name" value="PRK10917.1-1"/>
    <property type="match status" value="1"/>
</dbReference>
<dbReference type="SUPFAM" id="SSF52540">
    <property type="entry name" value="P-loop containing nucleoside triphosphate hydrolases"/>
    <property type="match status" value="2"/>
</dbReference>
<comment type="catalytic activity">
    <reaction evidence="14 15">
        <text>ATP + H2O = ADP + phosphate + H(+)</text>
        <dbReference type="Rhea" id="RHEA:13065"/>
        <dbReference type="ChEBI" id="CHEBI:15377"/>
        <dbReference type="ChEBI" id="CHEBI:15378"/>
        <dbReference type="ChEBI" id="CHEBI:30616"/>
        <dbReference type="ChEBI" id="CHEBI:43474"/>
        <dbReference type="ChEBI" id="CHEBI:456216"/>
        <dbReference type="EC" id="5.6.2.4"/>
    </reaction>
</comment>
<dbReference type="NCBIfam" id="NF008165">
    <property type="entry name" value="PRK10917.1-3"/>
    <property type="match status" value="1"/>
</dbReference>